<dbReference type="EMBL" id="VOBR01000002">
    <property type="protein sequence ID" value="TWP53900.1"/>
    <property type="molecule type" value="Genomic_DNA"/>
</dbReference>
<evidence type="ECO:0000256" key="1">
    <source>
        <dbReference type="SAM" id="MobiDB-lite"/>
    </source>
</evidence>
<organism evidence="3 4">
    <name type="scientific">Lentzea tibetensis</name>
    <dbReference type="NCBI Taxonomy" id="2591470"/>
    <lineage>
        <taxon>Bacteria</taxon>
        <taxon>Bacillati</taxon>
        <taxon>Actinomycetota</taxon>
        <taxon>Actinomycetes</taxon>
        <taxon>Pseudonocardiales</taxon>
        <taxon>Pseudonocardiaceae</taxon>
        <taxon>Lentzea</taxon>
    </lineage>
</organism>
<feature type="transmembrane region" description="Helical" evidence="2">
    <location>
        <begin position="133"/>
        <end position="150"/>
    </location>
</feature>
<keyword evidence="2" id="KW-0812">Transmembrane</keyword>
<feature type="transmembrane region" description="Helical" evidence="2">
    <location>
        <begin position="203"/>
        <end position="227"/>
    </location>
</feature>
<evidence type="ECO:0000313" key="4">
    <source>
        <dbReference type="Proteomes" id="UP000316639"/>
    </source>
</evidence>
<feature type="region of interest" description="Disordered" evidence="1">
    <location>
        <begin position="1"/>
        <end position="20"/>
    </location>
</feature>
<dbReference type="AlphaFoldDB" id="A0A563F1R1"/>
<dbReference type="InterPro" id="IPR018750">
    <property type="entry name" value="DUF2306_membrane"/>
</dbReference>
<keyword evidence="4" id="KW-1185">Reference proteome</keyword>
<comment type="caution">
    <text evidence="3">The sequence shown here is derived from an EMBL/GenBank/DDBJ whole genome shotgun (WGS) entry which is preliminary data.</text>
</comment>
<dbReference type="Proteomes" id="UP000316639">
    <property type="component" value="Unassembled WGS sequence"/>
</dbReference>
<feature type="transmembrane region" description="Helical" evidence="2">
    <location>
        <begin position="27"/>
        <end position="44"/>
    </location>
</feature>
<keyword evidence="2" id="KW-0472">Membrane</keyword>
<dbReference type="Pfam" id="PF10067">
    <property type="entry name" value="DUF2306"/>
    <property type="match status" value="1"/>
</dbReference>
<sequence length="263" mass="29477">MTMTTEQLSATRPTSGKAKTRPWWRHPWTAVAVLVVAFLLFALPPYVTLDPGQSRIPVRFDIPLYYPVLIFHIFTAVIALVIASLRISPWFKRRYPSAFLTSERLYVFAGVVPSAISALAIGAVSSFGLVTRTSHIIVATLWLVCTIKGYRLGRRGETEEQRRWMLRSYVLTTAAIVNRMWAITFLLVLSPQVDTLFGGSQQAMLQAISGMSAFLSWTVPLIGLQWWQDSKDAAARRRASSMGSWQHPELVRLQDGVQPVGRA</sequence>
<evidence type="ECO:0000313" key="3">
    <source>
        <dbReference type="EMBL" id="TWP53900.1"/>
    </source>
</evidence>
<feature type="transmembrane region" description="Helical" evidence="2">
    <location>
        <begin position="64"/>
        <end position="85"/>
    </location>
</feature>
<gene>
    <name evidence="3" type="ORF">FKR81_03860</name>
</gene>
<protein>
    <submittedName>
        <fullName evidence="3">DUF2306 domain-containing protein</fullName>
    </submittedName>
</protein>
<feature type="transmembrane region" description="Helical" evidence="2">
    <location>
        <begin position="105"/>
        <end position="127"/>
    </location>
</feature>
<dbReference type="OrthoDB" id="4698148at2"/>
<proteinExistence type="predicted"/>
<evidence type="ECO:0000256" key="2">
    <source>
        <dbReference type="SAM" id="Phobius"/>
    </source>
</evidence>
<keyword evidence="2" id="KW-1133">Transmembrane helix</keyword>
<accession>A0A563F1R1</accession>
<feature type="transmembrane region" description="Helical" evidence="2">
    <location>
        <begin position="170"/>
        <end position="191"/>
    </location>
</feature>
<feature type="compositionally biased region" description="Polar residues" evidence="1">
    <location>
        <begin position="1"/>
        <end position="14"/>
    </location>
</feature>
<reference evidence="3 4" key="1">
    <citation type="submission" date="2019-07" db="EMBL/GenBank/DDBJ databases">
        <title>Lentzea xizangensis sp. nov., isolated from Qinghai-Tibetan Plateau Soils.</title>
        <authorList>
            <person name="Huang J."/>
        </authorList>
    </citation>
    <scope>NUCLEOTIDE SEQUENCE [LARGE SCALE GENOMIC DNA]</scope>
    <source>
        <strain evidence="3 4">FXJ1.1311</strain>
    </source>
</reference>
<name>A0A563F1R1_9PSEU</name>